<keyword evidence="2 6" id="KW-0812">Transmembrane</keyword>
<keyword evidence="8" id="KW-1185">Reference proteome</keyword>
<dbReference type="PANTHER" id="PTHR30474:SF3">
    <property type="entry name" value="PEPTIDOGLYCAN GLYCOSYLTRANSFERASE RODA"/>
    <property type="match status" value="1"/>
</dbReference>
<feature type="transmembrane region" description="Helical" evidence="6">
    <location>
        <begin position="358"/>
        <end position="378"/>
    </location>
</feature>
<feature type="transmembrane region" description="Helical" evidence="6">
    <location>
        <begin position="390"/>
        <end position="411"/>
    </location>
</feature>
<dbReference type="EMBL" id="AGEI01000020">
    <property type="protein sequence ID" value="EHR34416.1"/>
    <property type="molecule type" value="Genomic_DNA"/>
</dbReference>
<dbReference type="RefSeq" id="WP_005398055.1">
    <property type="nucleotide sequence ID" value="NZ_JH601088.1"/>
</dbReference>
<dbReference type="STRING" id="883114.HMPREF9709_00723"/>
<dbReference type="PATRIC" id="fig|883114.3.peg.716"/>
<dbReference type="GO" id="GO:0051301">
    <property type="term" value="P:cell division"/>
    <property type="evidence" value="ECO:0007669"/>
    <property type="project" value="InterPro"/>
</dbReference>
<comment type="subcellular location">
    <subcellularLocation>
        <location evidence="1">Membrane</location>
        <topology evidence="1">Multi-pass membrane protein</topology>
    </subcellularLocation>
</comment>
<accession>H3NN12</accession>
<evidence type="ECO:0000256" key="2">
    <source>
        <dbReference type="ARBA" id="ARBA00022692"/>
    </source>
</evidence>
<feature type="transmembrane region" description="Helical" evidence="6">
    <location>
        <begin position="130"/>
        <end position="151"/>
    </location>
</feature>
<dbReference type="PANTHER" id="PTHR30474">
    <property type="entry name" value="CELL CYCLE PROTEIN"/>
    <property type="match status" value="1"/>
</dbReference>
<dbReference type="InterPro" id="IPR001182">
    <property type="entry name" value="FtsW/RodA"/>
</dbReference>
<dbReference type="OrthoDB" id="9812661at2"/>
<feature type="transmembrane region" description="Helical" evidence="6">
    <location>
        <begin position="99"/>
        <end position="118"/>
    </location>
</feature>
<feature type="transmembrane region" description="Helical" evidence="6">
    <location>
        <begin position="157"/>
        <end position="184"/>
    </location>
</feature>
<dbReference type="HOGENOM" id="CLU_029243_3_0_9"/>
<keyword evidence="4 6" id="KW-1133">Transmembrane helix</keyword>
<dbReference type="GeneID" id="96998727"/>
<evidence type="ECO:0000256" key="1">
    <source>
        <dbReference type="ARBA" id="ARBA00004141"/>
    </source>
</evidence>
<feature type="transmembrane region" description="Helical" evidence="6">
    <location>
        <begin position="43"/>
        <end position="63"/>
    </location>
</feature>
<keyword evidence="3" id="KW-0133">Cell shape</keyword>
<sequence>MDIKTLNAINLQKKKSYHNLLIFSLLVFQIVGIFLAILKNDEITYNALYGSFAFIIFSLLVSIYIPKLTKGDSTFIFLVNFLYSISLVILLRLDSSTAFKHILWYFLGIFVFFIVYNIMKYFGKYLKDKFWLYFAITLLTFLATLVLGFTSGGAKNWISIGGFFTIQLSEFAKISYVFMIASFYNNYDDFVKRKFGKYYLVFSTYLFSGLFFLQGELGTAVLLFAIMLGTMFIFERRYTFIILNILIGLVGVYLASFVLSHIKVRIDIWLNPWSDANGRGYQIIQGLFSIANGGFFGTGIGLGRPELVPVVESDFIITAIMEEMGIFMGFSILMMYILMFYKSIKVSLQLKSKFYSSLALSIGLLFAMQTLIIFGGVLKLIPLTGITTPFLSYGGSSMIANFALLSVLQYLTARSGDWDGN</sequence>
<reference evidence="7 8" key="1">
    <citation type="submission" date="2012-01" db="EMBL/GenBank/DDBJ databases">
        <title>The Genome Sequence of Helcococcus kunzii ATCC 51366.</title>
        <authorList>
            <consortium name="The Broad Institute Genome Sequencing Platform"/>
            <person name="Earl A."/>
            <person name="Ward D."/>
            <person name="Feldgarden M."/>
            <person name="Gevers D."/>
            <person name="Huys G."/>
            <person name="Young S.K."/>
            <person name="Zeng Q."/>
            <person name="Gargeya S."/>
            <person name="Fitzgerald M."/>
            <person name="Haas B."/>
            <person name="Abouelleil A."/>
            <person name="Alvarado L."/>
            <person name="Arachchi H.M."/>
            <person name="Berlin A."/>
            <person name="Chapman S.B."/>
            <person name="Gearin G."/>
            <person name="Goldberg J."/>
            <person name="Griggs A."/>
            <person name="Gujja S."/>
            <person name="Hansen M."/>
            <person name="Heiman D."/>
            <person name="Howarth C."/>
            <person name="Larimer J."/>
            <person name="Lui A."/>
            <person name="MacDonald P.J.P."/>
            <person name="McCowen C."/>
            <person name="Montmayeur A."/>
            <person name="Murphy C."/>
            <person name="Neiman D."/>
            <person name="Pearson M."/>
            <person name="Priest M."/>
            <person name="Roberts A."/>
            <person name="Saif S."/>
            <person name="Shea T."/>
            <person name="Sisk P."/>
            <person name="Stolte C."/>
            <person name="Sykes S."/>
            <person name="Wortman J."/>
            <person name="Nusbaum C."/>
            <person name="Birren B."/>
        </authorList>
    </citation>
    <scope>NUCLEOTIDE SEQUENCE [LARGE SCALE GENOMIC DNA]</scope>
    <source>
        <strain evidence="7 8">ATCC 51366</strain>
    </source>
</reference>
<dbReference type="GO" id="GO:0015648">
    <property type="term" value="F:lipid-linked peptidoglycan transporter activity"/>
    <property type="evidence" value="ECO:0007669"/>
    <property type="project" value="TreeGrafter"/>
</dbReference>
<feature type="transmembrane region" description="Helical" evidence="6">
    <location>
        <begin position="240"/>
        <end position="262"/>
    </location>
</feature>
<feature type="transmembrane region" description="Helical" evidence="6">
    <location>
        <begin position="315"/>
        <end position="338"/>
    </location>
</feature>
<evidence type="ECO:0000256" key="6">
    <source>
        <dbReference type="SAM" id="Phobius"/>
    </source>
</evidence>
<dbReference type="GO" id="GO:0032153">
    <property type="term" value="C:cell division site"/>
    <property type="evidence" value="ECO:0007669"/>
    <property type="project" value="TreeGrafter"/>
</dbReference>
<feature type="transmembrane region" description="Helical" evidence="6">
    <location>
        <begin position="283"/>
        <end position="303"/>
    </location>
</feature>
<name>H3NN12_9FIRM</name>
<evidence type="ECO:0000256" key="4">
    <source>
        <dbReference type="ARBA" id="ARBA00022989"/>
    </source>
</evidence>
<comment type="caution">
    <text evidence="7">The sequence shown here is derived from an EMBL/GenBank/DDBJ whole genome shotgun (WGS) entry which is preliminary data.</text>
</comment>
<dbReference type="Pfam" id="PF01098">
    <property type="entry name" value="FTSW_RODA_SPOVE"/>
    <property type="match status" value="1"/>
</dbReference>
<dbReference type="GO" id="GO:0008360">
    <property type="term" value="P:regulation of cell shape"/>
    <property type="evidence" value="ECO:0007669"/>
    <property type="project" value="UniProtKB-KW"/>
</dbReference>
<dbReference type="GO" id="GO:0005886">
    <property type="term" value="C:plasma membrane"/>
    <property type="evidence" value="ECO:0007669"/>
    <property type="project" value="TreeGrafter"/>
</dbReference>
<organism evidence="7 8">
    <name type="scientific">Helcococcus kunzii ATCC 51366</name>
    <dbReference type="NCBI Taxonomy" id="883114"/>
    <lineage>
        <taxon>Bacteria</taxon>
        <taxon>Bacillati</taxon>
        <taxon>Bacillota</taxon>
        <taxon>Tissierellia</taxon>
        <taxon>Tissierellales</taxon>
        <taxon>Peptoniphilaceae</taxon>
        <taxon>Helcococcus</taxon>
    </lineage>
</organism>
<evidence type="ECO:0000256" key="3">
    <source>
        <dbReference type="ARBA" id="ARBA00022960"/>
    </source>
</evidence>
<evidence type="ECO:0000313" key="7">
    <source>
        <dbReference type="EMBL" id="EHR34416.1"/>
    </source>
</evidence>
<feature type="transmembrane region" description="Helical" evidence="6">
    <location>
        <begin position="205"/>
        <end position="234"/>
    </location>
</feature>
<feature type="transmembrane region" description="Helical" evidence="6">
    <location>
        <begin position="20"/>
        <end position="37"/>
    </location>
</feature>
<evidence type="ECO:0000313" key="8">
    <source>
        <dbReference type="Proteomes" id="UP000004191"/>
    </source>
</evidence>
<keyword evidence="5 6" id="KW-0472">Membrane</keyword>
<dbReference type="eggNOG" id="COG0772">
    <property type="taxonomic scope" value="Bacteria"/>
</dbReference>
<proteinExistence type="predicted"/>
<dbReference type="AlphaFoldDB" id="H3NN12"/>
<evidence type="ECO:0008006" key="9">
    <source>
        <dbReference type="Google" id="ProtNLM"/>
    </source>
</evidence>
<dbReference type="Proteomes" id="UP000004191">
    <property type="component" value="Unassembled WGS sequence"/>
</dbReference>
<evidence type="ECO:0000256" key="5">
    <source>
        <dbReference type="ARBA" id="ARBA00023136"/>
    </source>
</evidence>
<gene>
    <name evidence="7" type="ORF">HMPREF9709_00723</name>
</gene>
<protein>
    <recommendedName>
        <fullName evidence="9">Cell cycle protein</fullName>
    </recommendedName>
</protein>
<feature type="transmembrane region" description="Helical" evidence="6">
    <location>
        <begin position="75"/>
        <end position="93"/>
    </location>
</feature>